<dbReference type="PANTHER" id="PTHR43744">
    <property type="entry name" value="ABC TRANSPORTER PERMEASE PROTEIN MG189-RELATED-RELATED"/>
    <property type="match status" value="1"/>
</dbReference>
<organism evidence="10 11">
    <name type="scientific">Agromyces soli</name>
    <dbReference type="NCBI Taxonomy" id="659012"/>
    <lineage>
        <taxon>Bacteria</taxon>
        <taxon>Bacillati</taxon>
        <taxon>Actinomycetota</taxon>
        <taxon>Actinomycetes</taxon>
        <taxon>Micrococcales</taxon>
        <taxon>Microbacteriaceae</taxon>
        <taxon>Agromyces</taxon>
    </lineage>
</organism>
<keyword evidence="2 7" id="KW-0813">Transport</keyword>
<evidence type="ECO:0000256" key="4">
    <source>
        <dbReference type="ARBA" id="ARBA00022692"/>
    </source>
</evidence>
<feature type="transmembrane region" description="Helical" evidence="7">
    <location>
        <begin position="162"/>
        <end position="180"/>
    </location>
</feature>
<gene>
    <name evidence="10" type="ORF">MTP13_08180</name>
</gene>
<dbReference type="CDD" id="cd06261">
    <property type="entry name" value="TM_PBP2"/>
    <property type="match status" value="1"/>
</dbReference>
<dbReference type="RefSeq" id="WP_243570562.1">
    <property type="nucleotide sequence ID" value="NZ_BAAARD010000001.1"/>
</dbReference>
<dbReference type="InterPro" id="IPR035906">
    <property type="entry name" value="MetI-like_sf"/>
</dbReference>
<keyword evidence="11" id="KW-1185">Reference proteome</keyword>
<dbReference type="PROSITE" id="PS50928">
    <property type="entry name" value="ABC_TM1"/>
    <property type="match status" value="1"/>
</dbReference>
<evidence type="ECO:0000313" key="11">
    <source>
        <dbReference type="Proteomes" id="UP000831304"/>
    </source>
</evidence>
<keyword evidence="5 7" id="KW-1133">Transmembrane helix</keyword>
<reference evidence="10 11" key="1">
    <citation type="submission" date="2022-03" db="EMBL/GenBank/DDBJ databases">
        <title>Agromyces sp. isolated from the gut of P. brevitarsis seulensis larvae.</title>
        <authorList>
            <person name="Won M."/>
            <person name="Kwon S.-W."/>
        </authorList>
    </citation>
    <scope>NUCLEOTIDE SEQUENCE [LARGE SCALE GENOMIC DNA]</scope>
    <source>
        <strain evidence="10 11">KACC 16215</strain>
    </source>
</reference>
<evidence type="ECO:0000259" key="9">
    <source>
        <dbReference type="PROSITE" id="PS50928"/>
    </source>
</evidence>
<feature type="transmembrane region" description="Helical" evidence="7">
    <location>
        <begin position="126"/>
        <end position="150"/>
    </location>
</feature>
<keyword evidence="3" id="KW-1003">Cell membrane</keyword>
<dbReference type="SUPFAM" id="SSF161098">
    <property type="entry name" value="MetI-like"/>
    <property type="match status" value="1"/>
</dbReference>
<feature type="transmembrane region" description="Helical" evidence="7">
    <location>
        <begin position="95"/>
        <end position="117"/>
    </location>
</feature>
<keyword evidence="4 7" id="KW-0812">Transmembrane</keyword>
<proteinExistence type="inferred from homology"/>
<evidence type="ECO:0000256" key="3">
    <source>
        <dbReference type="ARBA" id="ARBA00022475"/>
    </source>
</evidence>
<comment type="subcellular location">
    <subcellularLocation>
        <location evidence="1 7">Cell membrane</location>
        <topology evidence="1 7">Multi-pass membrane protein</topology>
    </subcellularLocation>
</comment>
<evidence type="ECO:0000256" key="5">
    <source>
        <dbReference type="ARBA" id="ARBA00022989"/>
    </source>
</evidence>
<feature type="region of interest" description="Disordered" evidence="8">
    <location>
        <begin position="1"/>
        <end position="21"/>
    </location>
</feature>
<keyword evidence="6 7" id="KW-0472">Membrane</keyword>
<evidence type="ECO:0000256" key="1">
    <source>
        <dbReference type="ARBA" id="ARBA00004651"/>
    </source>
</evidence>
<evidence type="ECO:0000256" key="6">
    <source>
        <dbReference type="ARBA" id="ARBA00023136"/>
    </source>
</evidence>
<dbReference type="InterPro" id="IPR000515">
    <property type="entry name" value="MetI-like"/>
</dbReference>
<name>A0ABY4B153_9MICO</name>
<comment type="similarity">
    <text evidence="7">Belongs to the binding-protein-dependent transport system permease family.</text>
</comment>
<dbReference type="EMBL" id="CP094533">
    <property type="protein sequence ID" value="UOE27741.1"/>
    <property type="molecule type" value="Genomic_DNA"/>
</dbReference>
<dbReference type="Pfam" id="PF00528">
    <property type="entry name" value="BPD_transp_1"/>
    <property type="match status" value="1"/>
</dbReference>
<protein>
    <submittedName>
        <fullName evidence="10">Carbohydrate ABC transporter permease</fullName>
    </submittedName>
</protein>
<dbReference type="Proteomes" id="UP000831304">
    <property type="component" value="Chromosome"/>
</dbReference>
<feature type="domain" description="ABC transmembrane type-1" evidence="9">
    <location>
        <begin position="91"/>
        <end position="282"/>
    </location>
</feature>
<evidence type="ECO:0000256" key="8">
    <source>
        <dbReference type="SAM" id="MobiDB-lite"/>
    </source>
</evidence>
<feature type="transmembrane region" description="Helical" evidence="7">
    <location>
        <begin position="201"/>
        <end position="223"/>
    </location>
</feature>
<evidence type="ECO:0000313" key="10">
    <source>
        <dbReference type="EMBL" id="UOE27741.1"/>
    </source>
</evidence>
<feature type="transmembrane region" description="Helical" evidence="7">
    <location>
        <begin position="260"/>
        <end position="281"/>
    </location>
</feature>
<accession>A0ABY4B153</accession>
<evidence type="ECO:0000256" key="2">
    <source>
        <dbReference type="ARBA" id="ARBA00022448"/>
    </source>
</evidence>
<evidence type="ECO:0000256" key="7">
    <source>
        <dbReference type="RuleBase" id="RU363032"/>
    </source>
</evidence>
<dbReference type="Gene3D" id="1.10.3720.10">
    <property type="entry name" value="MetI-like"/>
    <property type="match status" value="1"/>
</dbReference>
<sequence>MTAVTEKPIPVERARPVPGRRRRRNPWTTALLYALLAVVVLIPLFPLYWLVISAFKTPAEFAQIPPTWFPASPTIDPTVTALTEVPFLQSMMNSIIIAGGCTISVLVTSIFAGYVFAKHHFRGRDLLFWSVVATMFLPPIVTLVPLYYLVSSMGLSDTYLGVMLPWLANAFGIFLMRQFIMDIPDELIEAARLDGAGEFRIVWQFVVPLLKPAIVTLAVFMFVYSWNNFLWPLSILRSDALYPVVLTLNRLMSYTMSFEYQNVVLAGALIASLPTLIVFIVTQRVFVQGIAASGIKG</sequence>
<dbReference type="PANTHER" id="PTHR43744:SF8">
    <property type="entry name" value="SN-GLYCEROL-3-PHOSPHATE TRANSPORT SYSTEM PERMEASE PROTEIN UGPE"/>
    <property type="match status" value="1"/>
</dbReference>
<feature type="transmembrane region" description="Helical" evidence="7">
    <location>
        <begin position="30"/>
        <end position="51"/>
    </location>
</feature>